<name>A0A9E8LX41_9BACI</name>
<evidence type="ECO:0000256" key="1">
    <source>
        <dbReference type="ARBA" id="ARBA00010211"/>
    </source>
</evidence>
<dbReference type="Gene3D" id="3.90.850.10">
    <property type="entry name" value="Fumarylacetoacetase-like, C-terminal domain"/>
    <property type="match status" value="1"/>
</dbReference>
<dbReference type="SUPFAM" id="SSF56529">
    <property type="entry name" value="FAH"/>
    <property type="match status" value="1"/>
</dbReference>
<dbReference type="Proteomes" id="UP001164718">
    <property type="component" value="Chromosome"/>
</dbReference>
<feature type="domain" description="Fumarylacetoacetase-like C-terminal" evidence="3">
    <location>
        <begin position="7"/>
        <end position="192"/>
    </location>
</feature>
<keyword evidence="4" id="KW-0378">Hydrolase</keyword>
<evidence type="ECO:0000256" key="2">
    <source>
        <dbReference type="ARBA" id="ARBA00022723"/>
    </source>
</evidence>
<dbReference type="InterPro" id="IPR036663">
    <property type="entry name" value="Fumarylacetoacetase_C_sf"/>
</dbReference>
<sequence>MEMIKNIFCVGRNFKAHAKELNNPVPTSPFLFSKPTHAIVEASGQVVNLPSDQGTIHYETELVLYIGKTYEKGMTVDEIVDCMAIGLDLTLRDVQNTLKEKRYPWLLAKGFPNSAILSKFIDFPGEKVCKETNFSLLKNEEKVQEGNIRNLIFDLQTLIDFCGNHFGLGKGDIIFTGTPENVGPLVNGDHLTLLWGDNVLGEVKVKIE</sequence>
<dbReference type="PANTHER" id="PTHR11820:SF7">
    <property type="entry name" value="ACYLPYRUVASE FAHD1, MITOCHONDRIAL"/>
    <property type="match status" value="1"/>
</dbReference>
<keyword evidence="2" id="KW-0479">Metal-binding</keyword>
<dbReference type="PANTHER" id="PTHR11820">
    <property type="entry name" value="ACYLPYRUVASE"/>
    <property type="match status" value="1"/>
</dbReference>
<proteinExistence type="inferred from homology"/>
<gene>
    <name evidence="4" type="ORF">OE104_10015</name>
</gene>
<evidence type="ECO:0000313" key="5">
    <source>
        <dbReference type="Proteomes" id="UP001164718"/>
    </source>
</evidence>
<dbReference type="KEGG" id="faf:OE104_10015"/>
<reference evidence="4" key="1">
    <citation type="submission" date="2022-09" db="EMBL/GenBank/DDBJ databases">
        <title>Complete Genomes of Fervidibacillus albus and Fervidibacillus halotolerans isolated from tidal flat sediments.</title>
        <authorList>
            <person name="Kwon K.K."/>
            <person name="Yang S.-H."/>
            <person name="Park M.J."/>
            <person name="Oh H.-M."/>
        </authorList>
    </citation>
    <scope>NUCLEOTIDE SEQUENCE</scope>
    <source>
        <strain evidence="4">MEBiC13591</strain>
    </source>
</reference>
<comment type="similarity">
    <text evidence="1">Belongs to the FAH family.</text>
</comment>
<dbReference type="GO" id="GO:0018773">
    <property type="term" value="F:acetylpyruvate hydrolase activity"/>
    <property type="evidence" value="ECO:0007669"/>
    <property type="project" value="TreeGrafter"/>
</dbReference>
<dbReference type="EMBL" id="CP106878">
    <property type="protein sequence ID" value="WAA11318.1"/>
    <property type="molecule type" value="Genomic_DNA"/>
</dbReference>
<evidence type="ECO:0000259" key="3">
    <source>
        <dbReference type="Pfam" id="PF01557"/>
    </source>
</evidence>
<dbReference type="GO" id="GO:0046872">
    <property type="term" value="F:metal ion binding"/>
    <property type="evidence" value="ECO:0007669"/>
    <property type="project" value="UniProtKB-KW"/>
</dbReference>
<evidence type="ECO:0000313" key="4">
    <source>
        <dbReference type="EMBL" id="WAA11318.1"/>
    </source>
</evidence>
<keyword evidence="5" id="KW-1185">Reference proteome</keyword>
<accession>A0A9E8LX41</accession>
<dbReference type="InterPro" id="IPR011234">
    <property type="entry name" value="Fumarylacetoacetase-like_C"/>
</dbReference>
<protein>
    <submittedName>
        <fullName evidence="4">Fumarylacetoacetate hydrolase family protein</fullName>
    </submittedName>
</protein>
<dbReference type="Pfam" id="PF01557">
    <property type="entry name" value="FAA_hydrolase"/>
    <property type="match status" value="1"/>
</dbReference>
<organism evidence="4 5">
    <name type="scientific">Fervidibacillus albus</name>
    <dbReference type="NCBI Taxonomy" id="2980026"/>
    <lineage>
        <taxon>Bacteria</taxon>
        <taxon>Bacillati</taxon>
        <taxon>Bacillota</taxon>
        <taxon>Bacilli</taxon>
        <taxon>Bacillales</taxon>
        <taxon>Bacillaceae</taxon>
        <taxon>Fervidibacillus</taxon>
    </lineage>
</organism>
<dbReference type="RefSeq" id="WP_275419141.1">
    <property type="nucleotide sequence ID" value="NZ_CP106878.1"/>
</dbReference>
<dbReference type="AlphaFoldDB" id="A0A9E8LX41"/>